<evidence type="ECO:0000256" key="1">
    <source>
        <dbReference type="SAM" id="MobiDB-lite"/>
    </source>
</evidence>
<sequence>MLLSLGTHLNLIILRLVIRLKMSPPLEGETSWQTIPMLKMSPPLEGETSWQTMHGGGPSDVTHRAIPLPRIISIGKGGFDTRLHGNPSRADSYADPDSGSY</sequence>
<feature type="region of interest" description="Disordered" evidence="1">
    <location>
        <begin position="78"/>
        <end position="101"/>
    </location>
</feature>
<proteinExistence type="predicted"/>
<keyword evidence="4" id="KW-1185">Reference proteome</keyword>
<organism evidence="3 4">
    <name type="scientific">Oedothorax gibbosus</name>
    <dbReference type="NCBI Taxonomy" id="931172"/>
    <lineage>
        <taxon>Eukaryota</taxon>
        <taxon>Metazoa</taxon>
        <taxon>Ecdysozoa</taxon>
        <taxon>Arthropoda</taxon>
        <taxon>Chelicerata</taxon>
        <taxon>Arachnida</taxon>
        <taxon>Araneae</taxon>
        <taxon>Araneomorphae</taxon>
        <taxon>Entelegynae</taxon>
        <taxon>Araneoidea</taxon>
        <taxon>Linyphiidae</taxon>
        <taxon>Erigoninae</taxon>
        <taxon>Oedothorax</taxon>
    </lineage>
</organism>
<accession>A0AAV6VJ23</accession>
<feature type="chain" id="PRO_5043675385" evidence="2">
    <location>
        <begin position="29"/>
        <end position="101"/>
    </location>
</feature>
<name>A0AAV6VJ23_9ARAC</name>
<evidence type="ECO:0000256" key="2">
    <source>
        <dbReference type="SAM" id="SignalP"/>
    </source>
</evidence>
<dbReference type="AlphaFoldDB" id="A0AAV6VJ23"/>
<comment type="caution">
    <text evidence="3">The sequence shown here is derived from an EMBL/GenBank/DDBJ whole genome shotgun (WGS) entry which is preliminary data.</text>
</comment>
<reference evidence="3 4" key="1">
    <citation type="journal article" date="2022" name="Nat. Ecol. Evol.">
        <title>A masculinizing supergene underlies an exaggerated male reproductive morph in a spider.</title>
        <authorList>
            <person name="Hendrickx F."/>
            <person name="De Corte Z."/>
            <person name="Sonet G."/>
            <person name="Van Belleghem S.M."/>
            <person name="Kostlbacher S."/>
            <person name="Vangestel C."/>
        </authorList>
    </citation>
    <scope>NUCLEOTIDE SEQUENCE [LARGE SCALE GENOMIC DNA]</scope>
    <source>
        <strain evidence="3">W744_W776</strain>
    </source>
</reference>
<gene>
    <name evidence="3" type="ORF">JTE90_007813</name>
</gene>
<dbReference type="Proteomes" id="UP000827092">
    <property type="component" value="Unassembled WGS sequence"/>
</dbReference>
<keyword evidence="2" id="KW-0732">Signal</keyword>
<evidence type="ECO:0000313" key="4">
    <source>
        <dbReference type="Proteomes" id="UP000827092"/>
    </source>
</evidence>
<feature type="signal peptide" evidence="2">
    <location>
        <begin position="1"/>
        <end position="28"/>
    </location>
</feature>
<evidence type="ECO:0000313" key="3">
    <source>
        <dbReference type="EMBL" id="KAG8196073.1"/>
    </source>
</evidence>
<dbReference type="EMBL" id="JAFNEN010000074">
    <property type="protein sequence ID" value="KAG8196073.1"/>
    <property type="molecule type" value="Genomic_DNA"/>
</dbReference>
<protein>
    <submittedName>
        <fullName evidence="3">Uncharacterized protein</fullName>
    </submittedName>
</protein>